<proteinExistence type="predicted"/>
<dbReference type="EMBL" id="BMAV01012881">
    <property type="protein sequence ID" value="GFY59910.1"/>
    <property type="molecule type" value="Genomic_DNA"/>
</dbReference>
<evidence type="ECO:0000256" key="1">
    <source>
        <dbReference type="SAM" id="MobiDB-lite"/>
    </source>
</evidence>
<reference evidence="2" key="1">
    <citation type="submission" date="2020-08" db="EMBL/GenBank/DDBJ databases">
        <title>Multicomponent nature underlies the extraordinary mechanical properties of spider dragline silk.</title>
        <authorList>
            <person name="Kono N."/>
            <person name="Nakamura H."/>
            <person name="Mori M."/>
            <person name="Yoshida Y."/>
            <person name="Ohtoshi R."/>
            <person name="Malay A.D."/>
            <person name="Moran D.A.P."/>
            <person name="Tomita M."/>
            <person name="Numata K."/>
            <person name="Arakawa K."/>
        </authorList>
    </citation>
    <scope>NUCLEOTIDE SEQUENCE</scope>
</reference>
<feature type="compositionally biased region" description="Basic and acidic residues" evidence="1">
    <location>
        <begin position="280"/>
        <end position="295"/>
    </location>
</feature>
<feature type="region of interest" description="Disordered" evidence="1">
    <location>
        <begin position="196"/>
        <end position="221"/>
    </location>
</feature>
<feature type="compositionally biased region" description="Basic and acidic residues" evidence="1">
    <location>
        <begin position="311"/>
        <end position="323"/>
    </location>
</feature>
<feature type="region of interest" description="Disordered" evidence="1">
    <location>
        <begin position="268"/>
        <end position="351"/>
    </location>
</feature>
<feature type="region of interest" description="Disordered" evidence="1">
    <location>
        <begin position="636"/>
        <end position="710"/>
    </location>
</feature>
<sequence>MFFLFVSVVPDAGKPTEFEFQDTESHPSQSSRRSESTSITINSSETSLPTNLGDPTSNYSLRMEGYTTKVVNNETTSFLYFNISKVPFTAERAKHKRNTSLPTELRDLASNDVIDYKDQVTRTLTEQEISDSYQEFNNKDKSVTEKTKRSLRQKLSRYAKQKKNPNYLRRHDTFTKTNLFRRKGNKKLHKSAMDRNGIKNPRQMNSSEKFPFPPLKNLKPRKNFMHPTVAKKLYVPDKNKFKKDVTEADYLLDDPSTFSTETHKKIYDSESTLDSEEPDSEAKTKIPSKETKELENDYLNSTENSPAQIEPQHESFDEERSFDDSITDDSITWSESIDSQTSTQSARKNRKQESILMKNWENFRLKLMKKDMNHSMGGLTTMILRPERKKKPNFLLEDAKADTEAESVYLNTPDSLTEGTVSKYPDYYEKENQNLNALSSYDSIALSEAISKENFSPNTPEIESHTETDDVQKINDVSDIYDNTTDFTMDYEEETQLKIKGKDIETQTEYNSDTNLNVDSPMSNITEPYKLTDDDEIYSHEISLIKMEFQYEDTSQEPNEHNVTSVYDKSTGVEKEDIEEIYTDDTSEMSTSASEAFPVNKLVNNRPHHSYRNEIYNVKSRPKYLNATRRKTAKPYINSGTKSRGRLNKYHQKASKRKYSDKSRVTTSRSKYFKKSHQGVSVKLPTKSTNKKPHESISTLPKTHNKKPTKVIGVKDPQKYLKSTSHKTLVRKLHKNADLKKPRLYLVAVRPKVEHHKYGETNRRNYLNVFHKKNENKASRVWESSTQNKVLLVKPDHFRKKWKPTRPRERGGYYKNRHITLRQLK</sequence>
<feature type="compositionally biased region" description="Low complexity" evidence="1">
    <location>
        <begin position="328"/>
        <end position="339"/>
    </location>
</feature>
<keyword evidence="3" id="KW-1185">Reference proteome</keyword>
<protein>
    <submittedName>
        <fullName evidence="2">Uncharacterized protein</fullName>
    </submittedName>
</protein>
<comment type="caution">
    <text evidence="2">The sequence shown here is derived from an EMBL/GenBank/DDBJ whole genome shotgun (WGS) entry which is preliminary data.</text>
</comment>
<evidence type="ECO:0000313" key="2">
    <source>
        <dbReference type="EMBL" id="GFY59910.1"/>
    </source>
</evidence>
<dbReference type="Proteomes" id="UP000886998">
    <property type="component" value="Unassembled WGS sequence"/>
</dbReference>
<dbReference type="OrthoDB" id="10430559at2759"/>
<evidence type="ECO:0000313" key="3">
    <source>
        <dbReference type="Proteomes" id="UP000886998"/>
    </source>
</evidence>
<feature type="region of interest" description="Disordered" evidence="1">
    <location>
        <begin position="17"/>
        <end position="55"/>
    </location>
</feature>
<dbReference type="AlphaFoldDB" id="A0A8X7C8I3"/>
<feature type="compositionally biased region" description="Basic residues" evidence="1">
    <location>
        <begin position="643"/>
        <end position="657"/>
    </location>
</feature>
<gene>
    <name evidence="2" type="ORF">TNIN_164841</name>
</gene>
<name>A0A8X7C8I3_9ARAC</name>
<feature type="compositionally biased region" description="Polar residues" evidence="1">
    <location>
        <begin position="298"/>
        <end position="307"/>
    </location>
</feature>
<accession>A0A8X7C8I3</accession>
<feature type="compositionally biased region" description="Low complexity" evidence="1">
    <location>
        <begin position="26"/>
        <end position="47"/>
    </location>
</feature>
<organism evidence="2 3">
    <name type="scientific">Trichonephila inaurata madagascariensis</name>
    <dbReference type="NCBI Taxonomy" id="2747483"/>
    <lineage>
        <taxon>Eukaryota</taxon>
        <taxon>Metazoa</taxon>
        <taxon>Ecdysozoa</taxon>
        <taxon>Arthropoda</taxon>
        <taxon>Chelicerata</taxon>
        <taxon>Arachnida</taxon>
        <taxon>Araneae</taxon>
        <taxon>Araneomorphae</taxon>
        <taxon>Entelegynae</taxon>
        <taxon>Araneoidea</taxon>
        <taxon>Nephilidae</taxon>
        <taxon>Trichonephila</taxon>
        <taxon>Trichonephila inaurata</taxon>
    </lineage>
</organism>